<reference evidence="8" key="1">
    <citation type="submission" date="2014-01" db="EMBL/GenBank/DDBJ databases">
        <title>The Genome Sequence of Anopheles farauti FAR1 (V2).</title>
        <authorList>
            <consortium name="The Broad Institute Genomics Platform"/>
            <person name="Neafsey D.E."/>
            <person name="Besansky N."/>
            <person name="Howell P."/>
            <person name="Walton C."/>
            <person name="Young S.K."/>
            <person name="Zeng Q."/>
            <person name="Gargeya S."/>
            <person name="Fitzgerald M."/>
            <person name="Haas B."/>
            <person name="Abouelleil A."/>
            <person name="Allen A.W."/>
            <person name="Alvarado L."/>
            <person name="Arachchi H.M."/>
            <person name="Berlin A.M."/>
            <person name="Chapman S.B."/>
            <person name="Gainer-Dewar J."/>
            <person name="Goldberg J."/>
            <person name="Griggs A."/>
            <person name="Gujja S."/>
            <person name="Hansen M."/>
            <person name="Howarth C."/>
            <person name="Imamovic A."/>
            <person name="Ireland A."/>
            <person name="Larimer J."/>
            <person name="McCowan C."/>
            <person name="Murphy C."/>
            <person name="Pearson M."/>
            <person name="Poon T.W."/>
            <person name="Priest M."/>
            <person name="Roberts A."/>
            <person name="Saif S."/>
            <person name="Shea T."/>
            <person name="Sisk P."/>
            <person name="Sykes S."/>
            <person name="Wortman J."/>
            <person name="Nusbaum C."/>
            <person name="Birren B."/>
        </authorList>
    </citation>
    <scope>NUCLEOTIDE SEQUENCE [LARGE SCALE GENOMIC DNA]</scope>
    <source>
        <strain evidence="8">FAR1</strain>
    </source>
</reference>
<dbReference type="EC" id="2.7.1.82" evidence="5"/>
<evidence type="ECO:0000256" key="4">
    <source>
        <dbReference type="ARBA" id="ARBA00038211"/>
    </source>
</evidence>
<comment type="pathway">
    <text evidence="3">Phospholipid metabolism; phosphatidylethanolamine biosynthesis; phosphatidylethanolamine from ethanolamine: step 1/3.</text>
</comment>
<organism evidence="7 8">
    <name type="scientific">Anopheles farauti</name>
    <dbReference type="NCBI Taxonomy" id="69004"/>
    <lineage>
        <taxon>Eukaryota</taxon>
        <taxon>Metazoa</taxon>
        <taxon>Ecdysozoa</taxon>
        <taxon>Arthropoda</taxon>
        <taxon>Hexapoda</taxon>
        <taxon>Insecta</taxon>
        <taxon>Pterygota</taxon>
        <taxon>Neoptera</taxon>
        <taxon>Endopterygota</taxon>
        <taxon>Diptera</taxon>
        <taxon>Nematocera</taxon>
        <taxon>Culicoidea</taxon>
        <taxon>Culicidae</taxon>
        <taxon>Anophelinae</taxon>
        <taxon>Anopheles</taxon>
    </lineage>
</organism>
<keyword evidence="8" id="KW-1185">Reference proteome</keyword>
<dbReference type="InterPro" id="IPR011009">
    <property type="entry name" value="Kinase-like_dom_sf"/>
</dbReference>
<sequence>MLRNRSSSSSSRCTRRESHRRSRVFFVRERKKKSVKERQKEKERETARPDNMSRQVDDCINGDGEPKVRQLSLVVSEHAVIEGATEILKVIRPHWCRDNVRFKLFTDGITNKLVGCFHEPKEDDSKADKSEFQDVVLIRVYGNKTDLLIDRRKETENIQLLHRYGYAPALYATFTNGLAYEYVPGVTLTPSTVQLEAVWPLVARRMAQMHKVRPDGPADSYKSALPAKMDQFLRLVPNRFTDPRKDERVWNVFPSVAALRDEFEELYARLLQTGSPVVFCHNDLLLGNVIYDEARSRVTFIDYEYADPNHQAFDIGNHFTEFAGIDDIDYGRYPGRDFQLRWLREYLEEFNGKSNPVTDADLQQLYVQVNQYALASHFLWAVWALIQAEHSTIDFDFVQFGAARFLEYRRRKEEFLALAFAN</sequence>
<dbReference type="GO" id="GO:0005737">
    <property type="term" value="C:cytoplasm"/>
    <property type="evidence" value="ECO:0007669"/>
    <property type="project" value="TreeGrafter"/>
</dbReference>
<dbReference type="AlphaFoldDB" id="A0A182Q509"/>
<name>A0A182Q509_9DIPT</name>
<evidence type="ECO:0000313" key="7">
    <source>
        <dbReference type="EnsemblMetazoa" id="AFAF003200-PA"/>
    </source>
</evidence>
<evidence type="ECO:0000256" key="1">
    <source>
        <dbReference type="ARBA" id="ARBA00023209"/>
    </source>
</evidence>
<feature type="compositionally biased region" description="Basic residues" evidence="6">
    <location>
        <begin position="17"/>
        <end position="35"/>
    </location>
</feature>
<keyword evidence="1" id="KW-0594">Phospholipid biosynthesis</keyword>
<comment type="similarity">
    <text evidence="4">Belongs to the choline/ethanolamine kinase family.</text>
</comment>
<dbReference type="PANTHER" id="PTHR22603:SF66">
    <property type="entry name" value="ETHANOLAMINE KINASE"/>
    <property type="match status" value="1"/>
</dbReference>
<evidence type="ECO:0000256" key="6">
    <source>
        <dbReference type="SAM" id="MobiDB-lite"/>
    </source>
</evidence>
<dbReference type="GO" id="GO:0004305">
    <property type="term" value="F:ethanolamine kinase activity"/>
    <property type="evidence" value="ECO:0007669"/>
    <property type="project" value="UniProtKB-EC"/>
</dbReference>
<keyword evidence="1" id="KW-0443">Lipid metabolism</keyword>
<protein>
    <recommendedName>
        <fullName evidence="5">ethanolamine kinase</fullName>
        <ecNumber evidence="5">2.7.1.82</ecNumber>
    </recommendedName>
</protein>
<dbReference type="VEuPathDB" id="VectorBase:AFAF003200"/>
<proteinExistence type="inferred from homology"/>
<dbReference type="STRING" id="69004.A0A182Q509"/>
<accession>A0A182Q509</accession>
<dbReference type="SUPFAM" id="SSF56112">
    <property type="entry name" value="Protein kinase-like (PK-like)"/>
    <property type="match status" value="1"/>
</dbReference>
<feature type="region of interest" description="Disordered" evidence="6">
    <location>
        <begin position="1"/>
        <end position="63"/>
    </location>
</feature>
<dbReference type="Proteomes" id="UP000075886">
    <property type="component" value="Unassembled WGS sequence"/>
</dbReference>
<dbReference type="EnsemblMetazoa" id="AFAF003200-RA">
    <property type="protein sequence ID" value="AFAF003200-PA"/>
    <property type="gene ID" value="AFAF003200"/>
</dbReference>
<keyword evidence="1" id="KW-0444">Lipid biosynthesis</keyword>
<evidence type="ECO:0000256" key="5">
    <source>
        <dbReference type="ARBA" id="ARBA00038874"/>
    </source>
</evidence>
<dbReference type="CDD" id="cd05157">
    <property type="entry name" value="ETNK_euk"/>
    <property type="match status" value="1"/>
</dbReference>
<evidence type="ECO:0000313" key="8">
    <source>
        <dbReference type="Proteomes" id="UP000075886"/>
    </source>
</evidence>
<dbReference type="Gene3D" id="3.90.1200.10">
    <property type="match status" value="1"/>
</dbReference>
<dbReference type="Gene3D" id="3.30.200.20">
    <property type="entry name" value="Phosphorylase Kinase, domain 1"/>
    <property type="match status" value="1"/>
</dbReference>
<evidence type="ECO:0000256" key="2">
    <source>
        <dbReference type="ARBA" id="ARBA00023264"/>
    </source>
</evidence>
<dbReference type="EMBL" id="AXCN02001403">
    <property type="status" value="NOT_ANNOTATED_CDS"/>
    <property type="molecule type" value="Genomic_DNA"/>
</dbReference>
<feature type="compositionally biased region" description="Basic and acidic residues" evidence="6">
    <location>
        <begin position="36"/>
        <end position="48"/>
    </location>
</feature>
<feature type="compositionally biased region" description="Low complexity" evidence="6">
    <location>
        <begin position="1"/>
        <end position="12"/>
    </location>
</feature>
<dbReference type="GO" id="GO:0006646">
    <property type="term" value="P:phosphatidylethanolamine biosynthetic process"/>
    <property type="evidence" value="ECO:0007669"/>
    <property type="project" value="TreeGrafter"/>
</dbReference>
<dbReference type="PANTHER" id="PTHR22603">
    <property type="entry name" value="CHOLINE/ETHANOALAMINE KINASE"/>
    <property type="match status" value="1"/>
</dbReference>
<evidence type="ECO:0000256" key="3">
    <source>
        <dbReference type="ARBA" id="ARBA00037883"/>
    </source>
</evidence>
<keyword evidence="2" id="KW-1208">Phospholipid metabolism</keyword>
<dbReference type="Pfam" id="PF01633">
    <property type="entry name" value="Choline_kinase"/>
    <property type="match status" value="1"/>
</dbReference>
<reference evidence="7" key="2">
    <citation type="submission" date="2020-05" db="UniProtKB">
        <authorList>
            <consortium name="EnsemblMetazoa"/>
        </authorList>
    </citation>
    <scope>IDENTIFICATION</scope>
    <source>
        <strain evidence="7">FAR1</strain>
    </source>
</reference>